<accession>F8FMM9</accession>
<dbReference type="NCBIfam" id="NF041464">
    <property type="entry name" value="HelD_BACSU"/>
    <property type="match status" value="1"/>
</dbReference>
<dbReference type="GO" id="GO:0000725">
    <property type="term" value="P:recombinational repair"/>
    <property type="evidence" value="ECO:0007669"/>
    <property type="project" value="TreeGrafter"/>
</dbReference>
<protein>
    <submittedName>
        <fullName evidence="8">UvrD/REP helicase</fullName>
    </submittedName>
</protein>
<evidence type="ECO:0000256" key="6">
    <source>
        <dbReference type="SAM" id="Coils"/>
    </source>
</evidence>
<evidence type="ECO:0000259" key="7">
    <source>
        <dbReference type="PROSITE" id="PS51198"/>
    </source>
</evidence>
<dbReference type="RefSeq" id="WP_013919353.1">
    <property type="nucleotide sequence ID" value="NC_015690.1"/>
</dbReference>
<feature type="domain" description="UvrD-like helicase ATP-binding" evidence="7">
    <location>
        <begin position="213"/>
        <end position="622"/>
    </location>
</feature>
<dbReference type="InterPro" id="IPR000212">
    <property type="entry name" value="DNA_helicase_UvrD/REP"/>
</dbReference>
<dbReference type="GO" id="GO:0043138">
    <property type="term" value="F:3'-5' DNA helicase activity"/>
    <property type="evidence" value="ECO:0007669"/>
    <property type="project" value="TreeGrafter"/>
</dbReference>
<dbReference type="InterPro" id="IPR014016">
    <property type="entry name" value="UvrD-like_ATP-bd"/>
</dbReference>
<evidence type="ECO:0000256" key="3">
    <source>
        <dbReference type="ARBA" id="ARBA00022806"/>
    </source>
</evidence>
<dbReference type="Pfam" id="PF13538">
    <property type="entry name" value="UvrD_C_2"/>
    <property type="match status" value="1"/>
</dbReference>
<name>F8FMM9_PAEMK</name>
<dbReference type="AlphaFoldDB" id="F8FMM9"/>
<keyword evidence="6" id="KW-0175">Coiled coil</keyword>
<keyword evidence="2 5" id="KW-0378">Hydrolase</keyword>
<dbReference type="SUPFAM" id="SSF52540">
    <property type="entry name" value="P-loop containing nucleoside triphosphate hydrolases"/>
    <property type="match status" value="1"/>
</dbReference>
<dbReference type="EMBL" id="CP002869">
    <property type="protein sequence ID" value="AEI44200.1"/>
    <property type="molecule type" value="Genomic_DNA"/>
</dbReference>
<dbReference type="GO" id="GO:0003677">
    <property type="term" value="F:DNA binding"/>
    <property type="evidence" value="ECO:0007669"/>
    <property type="project" value="InterPro"/>
</dbReference>
<evidence type="ECO:0000256" key="2">
    <source>
        <dbReference type="ARBA" id="ARBA00022801"/>
    </source>
</evidence>
<gene>
    <name evidence="8" type="ordered locus">KNP414_05676</name>
</gene>
<dbReference type="InterPro" id="IPR027417">
    <property type="entry name" value="P-loop_NTPase"/>
</dbReference>
<dbReference type="GO" id="GO:0016787">
    <property type="term" value="F:hydrolase activity"/>
    <property type="evidence" value="ECO:0007669"/>
    <property type="project" value="UniProtKB-UniRule"/>
</dbReference>
<keyword evidence="1 5" id="KW-0547">Nucleotide-binding</keyword>
<reference evidence="9" key="1">
    <citation type="submission" date="2011-06" db="EMBL/GenBank/DDBJ databases">
        <title>Complete genome sequence of Paenibacillus mucilaginosus KNP414.</title>
        <authorList>
            <person name="Wang J."/>
            <person name="Hu S."/>
            <person name="Hu X."/>
            <person name="Zhang B."/>
            <person name="Dong D."/>
            <person name="Zhang S."/>
            <person name="Zhao K."/>
            <person name="Wu D."/>
        </authorList>
    </citation>
    <scope>NUCLEOTIDE SEQUENCE [LARGE SCALE GENOMIC DNA]</scope>
    <source>
        <strain evidence="9">KNP414</strain>
    </source>
</reference>
<dbReference type="PATRIC" id="fig|1036673.3.peg.5269"/>
<feature type="binding site" evidence="5">
    <location>
        <begin position="234"/>
        <end position="241"/>
    </location>
    <ligand>
        <name>ATP</name>
        <dbReference type="ChEBI" id="CHEBI:30616"/>
    </ligand>
</feature>
<sequence length="791" mass="91062">MTIGREERVQEQQRLEAVLGEIRGRLEKLQEEAGGFKEDIVEIRKHFWDDVTINLDGAEEVYETFASLKQQAEVLSERERGHRRMQAQVRLLRRLQESAYFGRIDFREEGRDGTAEAVYIGTGSLLDDEGLAFLIYDWRAPVASMYYDHGPGPAAYVTPGGEIRGELERKRQYIIRDGQLRAVFDTGLTIGDELLQHVLGGASDSRMKSIVATIQREQNRIIRSEQSRLLLVEGAAGSGKTSAALQRIAYLLYRYRESLRADQIVLFSPNGMFSAYVSSVLPELGEDNMQQTTFQEYLDYRLAEDFRVEDLLDSLEYVYGESEGETEELRLSGIAVKSQASFLEALQQYTDFLGREGGMKWRPLTFRDTVIVSGEEIDTRFKALDPCQSIAGRLEQLAKELVQSAEAYMRSQLYADWVEEEMQTLDVEAYLKAYSRLQQRKRFSEETFDDFDREYEELAKALLQEYVTPLKRWIRRLKFLDTQGMYMALHADPLLRRAHLDPLAGNPAEVDGWCAYTVRRLEKGELPYEDAAPYLIFKESMEGFRMNLSVRHVFVDEAQDYTPLQWAYLRRLFPRSRWTVLGDPLQGIGAHLLGVREMNHPAVLAAPAETERIRLTRTYRSTRPIVEFTRTLLPGAEIEPFDREGPKPTLTVTGRESLAEEIRRRTEQVREAGHRTIAILCKNERESLEAYERLRDVMEVKRIGRHGGSFEPGVLVLPAYLAKGVEFDAVLMYDVSQERYGGERERKLLYTACTRAMHELHLFSCGEPSQLLQEAPSETYRVRNPLDNRYQ</sequence>
<dbReference type="PROSITE" id="PS51198">
    <property type="entry name" value="UVRD_HELICASE_ATP_BIND"/>
    <property type="match status" value="1"/>
</dbReference>
<dbReference type="Gene3D" id="3.40.50.300">
    <property type="entry name" value="P-loop containing nucleotide triphosphate hydrolases"/>
    <property type="match status" value="2"/>
</dbReference>
<proteinExistence type="predicted"/>
<dbReference type="InterPro" id="IPR027785">
    <property type="entry name" value="UvrD-like_helicase_C"/>
</dbReference>
<dbReference type="PANTHER" id="PTHR11070:SF17">
    <property type="entry name" value="DNA HELICASE IV"/>
    <property type="match status" value="1"/>
</dbReference>
<evidence type="ECO:0000256" key="4">
    <source>
        <dbReference type="ARBA" id="ARBA00022840"/>
    </source>
</evidence>
<evidence type="ECO:0000256" key="1">
    <source>
        <dbReference type="ARBA" id="ARBA00022741"/>
    </source>
</evidence>
<evidence type="ECO:0000313" key="9">
    <source>
        <dbReference type="Proteomes" id="UP000006620"/>
    </source>
</evidence>
<organism evidence="8 9">
    <name type="scientific">Paenibacillus mucilaginosus (strain KNP414)</name>
    <dbReference type="NCBI Taxonomy" id="1036673"/>
    <lineage>
        <taxon>Bacteria</taxon>
        <taxon>Bacillati</taxon>
        <taxon>Bacillota</taxon>
        <taxon>Bacilli</taxon>
        <taxon>Bacillales</taxon>
        <taxon>Paenibacillaceae</taxon>
        <taxon>Paenibacillus</taxon>
    </lineage>
</organism>
<dbReference type="Proteomes" id="UP000006620">
    <property type="component" value="Chromosome"/>
</dbReference>
<dbReference type="GO" id="GO:0005524">
    <property type="term" value="F:ATP binding"/>
    <property type="evidence" value="ECO:0007669"/>
    <property type="project" value="UniProtKB-UniRule"/>
</dbReference>
<keyword evidence="4 5" id="KW-0067">ATP-binding</keyword>
<evidence type="ECO:0000313" key="8">
    <source>
        <dbReference type="EMBL" id="AEI44200.1"/>
    </source>
</evidence>
<evidence type="ECO:0000256" key="5">
    <source>
        <dbReference type="PROSITE-ProRule" id="PRU00560"/>
    </source>
</evidence>
<dbReference type="Pfam" id="PF00580">
    <property type="entry name" value="UvrD-helicase"/>
    <property type="match status" value="1"/>
</dbReference>
<dbReference type="InterPro" id="IPR048228">
    <property type="entry name" value="HelD_bacillota"/>
</dbReference>
<keyword evidence="3 5" id="KW-0347">Helicase</keyword>
<reference evidence="8 9" key="2">
    <citation type="journal article" date="2013" name="Genome Announc.">
        <title>Genome Sequence of Growth-Improving Paenibacillus mucilaginosus Strain KNP414.</title>
        <authorList>
            <person name="Lu J.J."/>
            <person name="Wang J.F."/>
            <person name="Hu X.F."/>
        </authorList>
    </citation>
    <scope>NUCLEOTIDE SEQUENCE [LARGE SCALE GENOMIC DNA]</scope>
    <source>
        <strain evidence="8 9">KNP414</strain>
    </source>
</reference>
<feature type="coiled-coil region" evidence="6">
    <location>
        <begin position="12"/>
        <end position="78"/>
    </location>
</feature>
<dbReference type="GO" id="GO:0005829">
    <property type="term" value="C:cytosol"/>
    <property type="evidence" value="ECO:0007669"/>
    <property type="project" value="TreeGrafter"/>
</dbReference>
<dbReference type="KEGG" id="pms:KNP414_05676"/>
<dbReference type="HOGENOM" id="CLU_010312_4_0_9"/>
<dbReference type="PANTHER" id="PTHR11070">
    <property type="entry name" value="UVRD / RECB / PCRA DNA HELICASE FAMILY MEMBER"/>
    <property type="match status" value="1"/>
</dbReference>